<dbReference type="InterPro" id="IPR036388">
    <property type="entry name" value="WH-like_DNA-bd_sf"/>
</dbReference>
<evidence type="ECO:0000313" key="8">
    <source>
        <dbReference type="WBParaSite" id="nRc.2.0.1.t09846-RA"/>
    </source>
</evidence>
<dbReference type="Pfam" id="PF18420">
    <property type="entry name" value="CSN4_RPN5_eIF3a"/>
    <property type="match status" value="1"/>
</dbReference>
<dbReference type="Gene3D" id="1.10.10.10">
    <property type="entry name" value="Winged helix-like DNA-binding domain superfamily/Winged helix DNA-binding domain"/>
    <property type="match status" value="1"/>
</dbReference>
<organism evidence="7 8">
    <name type="scientific">Romanomermis culicivorax</name>
    <name type="common">Nematode worm</name>
    <dbReference type="NCBI Taxonomy" id="13658"/>
    <lineage>
        <taxon>Eukaryota</taxon>
        <taxon>Metazoa</taxon>
        <taxon>Ecdysozoa</taxon>
        <taxon>Nematoda</taxon>
        <taxon>Enoplea</taxon>
        <taxon>Dorylaimia</taxon>
        <taxon>Mermithida</taxon>
        <taxon>Mermithoidea</taxon>
        <taxon>Mermithidae</taxon>
        <taxon>Romanomermis</taxon>
    </lineage>
</organism>
<evidence type="ECO:0000259" key="5">
    <source>
        <dbReference type="Pfam" id="PF18420"/>
    </source>
</evidence>
<accession>A0A915I7K3</accession>
<evidence type="ECO:0000256" key="1">
    <source>
        <dbReference type="ARBA" id="ARBA00004123"/>
    </source>
</evidence>
<evidence type="ECO:0000256" key="4">
    <source>
        <dbReference type="ARBA" id="ARBA00023242"/>
    </source>
</evidence>
<evidence type="ECO:0000256" key="3">
    <source>
        <dbReference type="ARBA" id="ARBA00022490"/>
    </source>
</evidence>
<feature type="domain" description="PSMD12/CSN4-like N-terminal" evidence="6">
    <location>
        <begin position="4"/>
        <end position="159"/>
    </location>
</feature>
<dbReference type="AlphaFoldDB" id="A0A915I7K3"/>
<feature type="domain" description="COP9 signalosome complex subunit 4 helix turn helix" evidence="5">
    <location>
        <begin position="275"/>
        <end position="314"/>
    </location>
</feature>
<dbReference type="InterPro" id="IPR054559">
    <property type="entry name" value="PSMD12-CSN4-like_N"/>
</dbReference>
<dbReference type="Pfam" id="PF22241">
    <property type="entry name" value="PSMD12-CSN4_N"/>
    <property type="match status" value="1"/>
</dbReference>
<dbReference type="PANTHER" id="PTHR10855:SF2">
    <property type="entry name" value="COP9 SIGNALOSOME COMPLEX SUBUNIT 4"/>
    <property type="match status" value="1"/>
</dbReference>
<evidence type="ECO:0000256" key="2">
    <source>
        <dbReference type="ARBA" id="ARBA00004496"/>
    </source>
</evidence>
<keyword evidence="3" id="KW-0963">Cytoplasm</keyword>
<dbReference type="OMA" id="KNIMHTV"/>
<dbReference type="Proteomes" id="UP000887565">
    <property type="component" value="Unplaced"/>
</dbReference>
<evidence type="ECO:0000259" key="6">
    <source>
        <dbReference type="Pfam" id="PF22241"/>
    </source>
</evidence>
<reference evidence="8" key="1">
    <citation type="submission" date="2022-11" db="UniProtKB">
        <authorList>
            <consortium name="WormBaseParasite"/>
        </authorList>
    </citation>
    <scope>IDENTIFICATION</scope>
</reference>
<keyword evidence="4" id="KW-0539">Nucleus</keyword>
<dbReference type="InterPro" id="IPR041406">
    <property type="entry name" value="CSN4_HTH"/>
</dbReference>
<dbReference type="GO" id="GO:0008180">
    <property type="term" value="C:COP9 signalosome"/>
    <property type="evidence" value="ECO:0007669"/>
    <property type="project" value="TreeGrafter"/>
</dbReference>
<comment type="subcellular location">
    <subcellularLocation>
        <location evidence="2">Cytoplasm</location>
    </subcellularLocation>
    <subcellularLocation>
        <location evidence="1">Nucleus</location>
    </subcellularLocation>
</comment>
<sequence>MVSRQIISELASKLSALPDEASKTVALHLLEVIQPRVISYEEQVASIRQHLAEIYERAQEWVRAANVLIGIPIETGQRQYGAEYKMRTYLKIAQLFLEDDNPVEAEVYVNRASLLQSDCKAEDLQILYKAQYARVLDYRRKFIDAAQRYYELSLKPQISDAEKMAALTNALHCTVLASAGQQRSRSLAMLFKDERCQSLPAYSILEKMYLDRIIRREQLEQFESNLMEHQKAITSDGSTILERAAEKIASQMITEKRMVGYIDQLESFVYFATDEVLSCWDRQVEGFCRKVNEIVAKLGETHPDFIEKCMEAEMM</sequence>
<dbReference type="WBParaSite" id="nRc.2.0.1.t09846-RA">
    <property type="protein sequence ID" value="nRc.2.0.1.t09846-RA"/>
    <property type="gene ID" value="nRc.2.0.1.g09846"/>
</dbReference>
<dbReference type="InterPro" id="IPR040134">
    <property type="entry name" value="PSMD12/CSN4"/>
</dbReference>
<dbReference type="PANTHER" id="PTHR10855">
    <property type="entry name" value="26S PROTEASOME NON-ATPASE REGULATORY SUBUNIT 12/COP9 SIGNALOSOME COMPLEX SUBUNIT 4"/>
    <property type="match status" value="1"/>
</dbReference>
<name>A0A915I7K3_ROMCU</name>
<proteinExistence type="predicted"/>
<keyword evidence="7" id="KW-1185">Reference proteome</keyword>
<evidence type="ECO:0000313" key="7">
    <source>
        <dbReference type="Proteomes" id="UP000887565"/>
    </source>
</evidence>
<dbReference type="GO" id="GO:0005829">
    <property type="term" value="C:cytosol"/>
    <property type="evidence" value="ECO:0007669"/>
    <property type="project" value="TreeGrafter"/>
</dbReference>
<protein>
    <submittedName>
        <fullName evidence="8">COP9 signalosome complex subunit 4 helix turn helix domain-containing protein</fullName>
    </submittedName>
</protein>